<keyword evidence="2" id="KW-0472">Membrane</keyword>
<gene>
    <name evidence="3" type="ORF">DNTS_003855</name>
</gene>
<comment type="caution">
    <text evidence="3">The sequence shown here is derived from an EMBL/GenBank/DDBJ whole genome shotgun (WGS) entry which is preliminary data.</text>
</comment>
<dbReference type="Proteomes" id="UP000316079">
    <property type="component" value="Unassembled WGS sequence"/>
</dbReference>
<evidence type="ECO:0000313" key="3">
    <source>
        <dbReference type="EMBL" id="TRY95150.1"/>
    </source>
</evidence>
<organism evidence="3 4">
    <name type="scientific">Danionella cerebrum</name>
    <dbReference type="NCBI Taxonomy" id="2873325"/>
    <lineage>
        <taxon>Eukaryota</taxon>
        <taxon>Metazoa</taxon>
        <taxon>Chordata</taxon>
        <taxon>Craniata</taxon>
        <taxon>Vertebrata</taxon>
        <taxon>Euteleostomi</taxon>
        <taxon>Actinopterygii</taxon>
        <taxon>Neopterygii</taxon>
        <taxon>Teleostei</taxon>
        <taxon>Ostariophysi</taxon>
        <taxon>Cypriniformes</taxon>
        <taxon>Danionidae</taxon>
        <taxon>Danioninae</taxon>
        <taxon>Danionella</taxon>
    </lineage>
</organism>
<name>A0A553QYW6_9TELE</name>
<keyword evidence="2" id="KW-0812">Transmembrane</keyword>
<reference evidence="3 4" key="1">
    <citation type="journal article" date="2019" name="Sci. Data">
        <title>Hybrid genome assembly and annotation of Danionella translucida.</title>
        <authorList>
            <person name="Kadobianskyi M."/>
            <person name="Schulze L."/>
            <person name="Schuelke M."/>
            <person name="Judkewitz B."/>
        </authorList>
    </citation>
    <scope>NUCLEOTIDE SEQUENCE [LARGE SCALE GENOMIC DNA]</scope>
    <source>
        <strain evidence="3 4">Bolton</strain>
    </source>
</reference>
<evidence type="ECO:0000313" key="4">
    <source>
        <dbReference type="Proteomes" id="UP000316079"/>
    </source>
</evidence>
<keyword evidence="2" id="KW-1133">Transmembrane helix</keyword>
<feature type="compositionally biased region" description="Basic and acidic residues" evidence="1">
    <location>
        <begin position="10"/>
        <end position="24"/>
    </location>
</feature>
<evidence type="ECO:0000256" key="2">
    <source>
        <dbReference type="SAM" id="Phobius"/>
    </source>
</evidence>
<keyword evidence="4" id="KW-1185">Reference proteome</keyword>
<protein>
    <submittedName>
        <fullName evidence="3">Uncharacterized protein</fullName>
    </submittedName>
</protein>
<proteinExistence type="predicted"/>
<feature type="region of interest" description="Disordered" evidence="1">
    <location>
        <begin position="1"/>
        <end position="31"/>
    </location>
</feature>
<evidence type="ECO:0000256" key="1">
    <source>
        <dbReference type="SAM" id="MobiDB-lite"/>
    </source>
</evidence>
<feature type="transmembrane region" description="Helical" evidence="2">
    <location>
        <begin position="197"/>
        <end position="219"/>
    </location>
</feature>
<accession>A0A553QYW6</accession>
<dbReference type="EMBL" id="SRMA01025407">
    <property type="protein sequence ID" value="TRY95150.1"/>
    <property type="molecule type" value="Genomic_DNA"/>
</dbReference>
<dbReference type="OrthoDB" id="5984008at2759"/>
<sequence>MQPSSSVETQDDRKSGRADSDPKTKPSFRSISTTLASSIKRRRSSKDTAMATCLSVGHRVTIKTPSFTIPTYRHYGPAQLVRPVCQHSGVMAILKNIGSIMDRSYTEPLDFFEEPLGPVRLWLTGGGDSVSYCSLYIHLFHSVMMGEREAFLPFPPAPPTTWIKHWLSTHFQPKPSLEEGYQVDHGPTRPCCTRTRLVVALLLVLALVVMSLLLLLNYYCIMVWHLCQQEEPHLPNFHATPTLQMLH</sequence>
<dbReference type="AlphaFoldDB" id="A0A553QYW6"/>